<evidence type="ECO:0000313" key="2">
    <source>
        <dbReference type="EMBL" id="AOL56666.1"/>
    </source>
</evidence>
<dbReference type="EMBL" id="KU669289">
    <property type="protein sequence ID" value="AOL56524.1"/>
    <property type="molecule type" value="Genomic_DNA"/>
</dbReference>
<dbReference type="EMBL" id="KU669292">
    <property type="protein sequence ID" value="AOL56949.1"/>
    <property type="molecule type" value="Genomic_DNA"/>
</dbReference>
<accession>A0A1C8ZXI4</accession>
<evidence type="ECO:0000313" key="1">
    <source>
        <dbReference type="EMBL" id="AOL56524.1"/>
    </source>
</evidence>
<evidence type="ECO:0000313" key="3">
    <source>
        <dbReference type="EMBL" id="AOL56949.1"/>
    </source>
</evidence>
<reference evidence="2" key="1">
    <citation type="journal article" date="2016" name="Genome Announc.">
        <title>Complete genomes of six Chrysodeixis includens nucleopolyhedrovirus isolates.</title>
        <authorList>
            <person name="Craveiro S.R."/>
            <person name="Santos L.A.V.M."/>
            <person name="Togawa R.C."/>
            <person name="Inglis P.W."/>
            <person name="Grynberg P."/>
            <person name="Ribeiro Z.M.A."/>
            <person name="Ribeiro B.M."/>
            <person name="Castro M.E.B."/>
        </authorList>
    </citation>
    <scope>NUCLEOTIDE SEQUENCE</scope>
    <source>
        <strain evidence="1">IA</strain>
        <strain evidence="2">IB</strain>
        <strain evidence="3">ID</strain>
    </source>
</reference>
<sequence length="76" mass="8853">MCSSTTILIENGEKSCWMLIETKKRKIESVDCNNDEIVHDSGVREKTFVIDENDDNMNTDNHDSINYGFVKRRKIK</sequence>
<organism evidence="2">
    <name type="scientific">Chrysodeixis includens nucleopolyhedrovirus</name>
    <dbReference type="NCBI Taxonomy" id="1207438"/>
    <lineage>
        <taxon>Viruses</taxon>
        <taxon>Viruses incertae sedis</taxon>
        <taxon>Naldaviricetes</taxon>
        <taxon>Lefavirales</taxon>
        <taxon>Baculoviridae</taxon>
        <taxon>Alphabaculovirus</taxon>
        <taxon>Alphabaculovirus chrincludentis</taxon>
        <taxon>Alphabaculovirus alterchrincludentis</taxon>
    </lineage>
</organism>
<name>A0A1C8ZXI4_9ABAC</name>
<dbReference type="EMBL" id="KU669290">
    <property type="protein sequence ID" value="AOL56666.1"/>
    <property type="molecule type" value="Genomic_DNA"/>
</dbReference>
<protein>
    <submittedName>
        <fullName evidence="2">Uncharacterized protein</fullName>
    </submittedName>
</protein>
<proteinExistence type="predicted"/>